<comment type="cofactor">
    <cofactor evidence="1 8">
        <name>Zn(2+)</name>
        <dbReference type="ChEBI" id="CHEBI:29105"/>
    </cofactor>
</comment>
<keyword evidence="5" id="KW-0560">Oxidoreductase</keyword>
<dbReference type="InterPro" id="IPR036291">
    <property type="entry name" value="NAD(P)-bd_dom_sf"/>
</dbReference>
<evidence type="ECO:0000256" key="7">
    <source>
        <dbReference type="ARBA" id="ARBA00032485"/>
    </source>
</evidence>
<reference evidence="11 12" key="1">
    <citation type="submission" date="2014-03" db="EMBL/GenBank/DDBJ databases">
        <title>Draft genome of the hookworm Oesophagostomum dentatum.</title>
        <authorList>
            <person name="Mitreva M."/>
        </authorList>
    </citation>
    <scope>NUCLEOTIDE SEQUENCE [LARGE SCALE GENOMIC DNA]</scope>
    <source>
        <strain evidence="11 12">OD-Hann</strain>
    </source>
</reference>
<organism evidence="11 12">
    <name type="scientific">Oesophagostomum dentatum</name>
    <name type="common">Nodular worm</name>
    <dbReference type="NCBI Taxonomy" id="61180"/>
    <lineage>
        <taxon>Eukaryota</taxon>
        <taxon>Metazoa</taxon>
        <taxon>Ecdysozoa</taxon>
        <taxon>Nematoda</taxon>
        <taxon>Chromadorea</taxon>
        <taxon>Rhabditida</taxon>
        <taxon>Rhabditina</taxon>
        <taxon>Rhabditomorpha</taxon>
        <taxon>Strongyloidea</taxon>
        <taxon>Strongylidae</taxon>
        <taxon>Oesophagostomum</taxon>
    </lineage>
</organism>
<dbReference type="GO" id="GO:0006062">
    <property type="term" value="P:sorbitol catabolic process"/>
    <property type="evidence" value="ECO:0007669"/>
    <property type="project" value="TreeGrafter"/>
</dbReference>
<evidence type="ECO:0000256" key="4">
    <source>
        <dbReference type="ARBA" id="ARBA00022833"/>
    </source>
</evidence>
<dbReference type="PANTHER" id="PTHR43161:SF9">
    <property type="entry name" value="SORBITOL DEHYDROGENASE"/>
    <property type="match status" value="1"/>
</dbReference>
<evidence type="ECO:0000313" key="11">
    <source>
        <dbReference type="EMBL" id="KHJ76432.1"/>
    </source>
</evidence>
<dbReference type="GO" id="GO:0008270">
    <property type="term" value="F:zinc ion binding"/>
    <property type="evidence" value="ECO:0007669"/>
    <property type="project" value="InterPro"/>
</dbReference>
<dbReference type="GO" id="GO:0003939">
    <property type="term" value="F:L-iditol 2-dehydrogenase (NAD+) activity"/>
    <property type="evidence" value="ECO:0007669"/>
    <property type="project" value="TreeGrafter"/>
</dbReference>
<dbReference type="Gene3D" id="3.40.50.720">
    <property type="entry name" value="NAD(P)-binding Rossmann-like Domain"/>
    <property type="match status" value="1"/>
</dbReference>
<dbReference type="AlphaFoldDB" id="A0A0B1RYY5"/>
<comment type="similarity">
    <text evidence="2 8">Belongs to the zinc-containing alcohol dehydrogenase family.</text>
</comment>
<feature type="domain" description="Alcohol dehydrogenase-like C-terminal" evidence="9">
    <location>
        <begin position="145"/>
        <end position="185"/>
    </location>
</feature>
<evidence type="ECO:0000313" key="12">
    <source>
        <dbReference type="Proteomes" id="UP000053660"/>
    </source>
</evidence>
<dbReference type="Pfam" id="PF00107">
    <property type="entry name" value="ADH_zinc_N"/>
    <property type="match status" value="1"/>
</dbReference>
<dbReference type="EMBL" id="KN611760">
    <property type="protein sequence ID" value="KHJ76432.1"/>
    <property type="molecule type" value="Genomic_DNA"/>
</dbReference>
<evidence type="ECO:0000256" key="6">
    <source>
        <dbReference type="ARBA" id="ARBA00026132"/>
    </source>
</evidence>
<dbReference type="Gene3D" id="3.90.180.10">
    <property type="entry name" value="Medium-chain alcohol dehydrogenases, catalytic domain"/>
    <property type="match status" value="1"/>
</dbReference>
<proteinExistence type="inferred from homology"/>
<dbReference type="Proteomes" id="UP000053660">
    <property type="component" value="Unassembled WGS sequence"/>
</dbReference>
<feature type="non-terminal residue" evidence="11">
    <location>
        <position position="1"/>
    </location>
</feature>
<sequence>VHTVGIGTSDVEFLKRGAAGSIQLTEPIILGHETSGTVDAVGEKVTGFKAGDRVALEPGIPCHKCSQCMIGKYNVCPDVTFFASPPYHGSLTRFVVHDANFCYKLPDNVSYEDGALLEPLSVAVHACRRAQLKMGQSVLIHGAGPIGIMCMMVAKAAGASQVMMTEVHNERLALAKSLGASHTLYVK</sequence>
<keyword evidence="12" id="KW-1185">Reference proteome</keyword>
<keyword evidence="4 8" id="KW-0862">Zinc</keyword>
<feature type="domain" description="Alcohol dehydrogenase-like N-terminal" evidence="10">
    <location>
        <begin position="1"/>
        <end position="107"/>
    </location>
</feature>
<evidence type="ECO:0000256" key="1">
    <source>
        <dbReference type="ARBA" id="ARBA00001947"/>
    </source>
</evidence>
<evidence type="ECO:0000256" key="2">
    <source>
        <dbReference type="ARBA" id="ARBA00008072"/>
    </source>
</evidence>
<accession>A0A0B1RYY5</accession>
<evidence type="ECO:0000256" key="8">
    <source>
        <dbReference type="RuleBase" id="RU361277"/>
    </source>
</evidence>
<dbReference type="SUPFAM" id="SSF51735">
    <property type="entry name" value="NAD(P)-binding Rossmann-fold domains"/>
    <property type="match status" value="1"/>
</dbReference>
<evidence type="ECO:0000259" key="10">
    <source>
        <dbReference type="Pfam" id="PF08240"/>
    </source>
</evidence>
<dbReference type="InterPro" id="IPR013149">
    <property type="entry name" value="ADH-like_C"/>
</dbReference>
<dbReference type="InterPro" id="IPR011032">
    <property type="entry name" value="GroES-like_sf"/>
</dbReference>
<keyword evidence="3 8" id="KW-0479">Metal-binding</keyword>
<dbReference type="InterPro" id="IPR013154">
    <property type="entry name" value="ADH-like_N"/>
</dbReference>
<dbReference type="OrthoDB" id="1879366at2759"/>
<dbReference type="InterPro" id="IPR002328">
    <property type="entry name" value="ADH_Zn_CS"/>
</dbReference>
<evidence type="ECO:0000259" key="9">
    <source>
        <dbReference type="Pfam" id="PF00107"/>
    </source>
</evidence>
<protein>
    <recommendedName>
        <fullName evidence="6">Sorbitol dehydrogenase</fullName>
    </recommendedName>
    <alternativeName>
        <fullName evidence="7">Polyol dehydrogenase</fullName>
    </alternativeName>
</protein>
<evidence type="ECO:0000256" key="5">
    <source>
        <dbReference type="ARBA" id="ARBA00023002"/>
    </source>
</evidence>
<gene>
    <name evidence="11" type="ORF">OESDEN_23948</name>
</gene>
<dbReference type="PROSITE" id="PS00059">
    <property type="entry name" value="ADH_ZINC"/>
    <property type="match status" value="1"/>
</dbReference>
<evidence type="ECO:0000256" key="3">
    <source>
        <dbReference type="ARBA" id="ARBA00022723"/>
    </source>
</evidence>
<name>A0A0B1RYY5_OESDE</name>
<dbReference type="PANTHER" id="PTHR43161">
    <property type="entry name" value="SORBITOL DEHYDROGENASE"/>
    <property type="match status" value="1"/>
</dbReference>
<dbReference type="SUPFAM" id="SSF50129">
    <property type="entry name" value="GroES-like"/>
    <property type="match status" value="1"/>
</dbReference>
<dbReference type="Pfam" id="PF08240">
    <property type="entry name" value="ADH_N"/>
    <property type="match status" value="1"/>
</dbReference>